<dbReference type="PANTHER" id="PTHR30600">
    <property type="entry name" value="CYTOCHROME C PEROXIDASE-RELATED"/>
    <property type="match status" value="1"/>
</dbReference>
<dbReference type="Gene3D" id="1.10.760.10">
    <property type="entry name" value="Cytochrome c-like domain"/>
    <property type="match status" value="1"/>
</dbReference>
<keyword evidence="1 4" id="KW-0349">Heme</keyword>
<dbReference type="InterPro" id="IPR009056">
    <property type="entry name" value="Cyt_c-like_dom"/>
</dbReference>
<dbReference type="RefSeq" id="WP_146959082.1">
    <property type="nucleotide sequence ID" value="NZ_CP042467.1"/>
</dbReference>
<keyword evidence="3 4" id="KW-0408">Iron</keyword>
<evidence type="ECO:0000259" key="5">
    <source>
        <dbReference type="PROSITE" id="PS51007"/>
    </source>
</evidence>
<dbReference type="PIRSF" id="PIRSF028099">
    <property type="entry name" value="DUF1111"/>
    <property type="match status" value="1"/>
</dbReference>
<dbReference type="InterPro" id="IPR036909">
    <property type="entry name" value="Cyt_c-like_dom_sf"/>
</dbReference>
<dbReference type="GO" id="GO:0009055">
    <property type="term" value="F:electron transfer activity"/>
    <property type="evidence" value="ECO:0007669"/>
    <property type="project" value="InterPro"/>
</dbReference>
<keyword evidence="2 4" id="KW-0479">Metal-binding</keyword>
<dbReference type="AlphaFoldDB" id="A0A5B8XQL6"/>
<dbReference type="Proteomes" id="UP000321595">
    <property type="component" value="Chromosome"/>
</dbReference>
<name>A0A5B8XQL6_9DELT</name>
<evidence type="ECO:0000256" key="1">
    <source>
        <dbReference type="ARBA" id="ARBA00022617"/>
    </source>
</evidence>
<evidence type="ECO:0000256" key="3">
    <source>
        <dbReference type="ARBA" id="ARBA00023004"/>
    </source>
</evidence>
<dbReference type="PANTHER" id="PTHR30600:SF4">
    <property type="entry name" value="CYTOCHROME C DOMAIN-CONTAINING PROTEIN"/>
    <property type="match status" value="1"/>
</dbReference>
<dbReference type="InterPro" id="IPR010538">
    <property type="entry name" value="DHOR"/>
</dbReference>
<dbReference type="KEGG" id="bbae:FRD01_09125"/>
<evidence type="ECO:0000256" key="2">
    <source>
        <dbReference type="ARBA" id="ARBA00022723"/>
    </source>
</evidence>
<dbReference type="Pfam" id="PF06537">
    <property type="entry name" value="DHOR"/>
    <property type="match status" value="3"/>
</dbReference>
<dbReference type="GO" id="GO:0020037">
    <property type="term" value="F:heme binding"/>
    <property type="evidence" value="ECO:0007669"/>
    <property type="project" value="InterPro"/>
</dbReference>
<dbReference type="InterPro" id="IPR051395">
    <property type="entry name" value="Cytochrome_c_Peroxidase/MauG"/>
</dbReference>
<keyword evidence="7" id="KW-1185">Reference proteome</keyword>
<dbReference type="OrthoDB" id="9805202at2"/>
<protein>
    <submittedName>
        <fullName evidence="6">Thiol oxidoreductase</fullName>
    </submittedName>
</protein>
<evidence type="ECO:0000256" key="4">
    <source>
        <dbReference type="PROSITE-ProRule" id="PRU00433"/>
    </source>
</evidence>
<dbReference type="GO" id="GO:0004130">
    <property type="term" value="F:cytochrome-c peroxidase activity"/>
    <property type="evidence" value="ECO:0007669"/>
    <property type="project" value="TreeGrafter"/>
</dbReference>
<reference evidence="6 7" key="1">
    <citation type="submission" date="2019-08" db="EMBL/GenBank/DDBJ databases">
        <authorList>
            <person name="Liang Q."/>
        </authorList>
    </citation>
    <scope>NUCLEOTIDE SEQUENCE [LARGE SCALE GENOMIC DNA]</scope>
    <source>
        <strain evidence="6 7">V1718</strain>
    </source>
</reference>
<dbReference type="SUPFAM" id="SSF46626">
    <property type="entry name" value="Cytochrome c"/>
    <property type="match status" value="1"/>
</dbReference>
<feature type="domain" description="Cytochrome c" evidence="5">
    <location>
        <begin position="310"/>
        <end position="441"/>
    </location>
</feature>
<organism evidence="6 7">
    <name type="scientific">Microvenator marinus</name>
    <dbReference type="NCBI Taxonomy" id="2600177"/>
    <lineage>
        <taxon>Bacteria</taxon>
        <taxon>Deltaproteobacteria</taxon>
        <taxon>Bradymonadales</taxon>
        <taxon>Microvenatoraceae</taxon>
        <taxon>Microvenator</taxon>
    </lineage>
</organism>
<gene>
    <name evidence="6" type="ORF">FRD01_09125</name>
</gene>
<accession>A0A5B8XQL6</accession>
<evidence type="ECO:0000313" key="6">
    <source>
        <dbReference type="EMBL" id="QED27397.1"/>
    </source>
</evidence>
<dbReference type="GO" id="GO:0046872">
    <property type="term" value="F:metal ion binding"/>
    <property type="evidence" value="ECO:0007669"/>
    <property type="project" value="UniProtKB-KW"/>
</dbReference>
<dbReference type="PROSITE" id="PS51007">
    <property type="entry name" value="CYTC"/>
    <property type="match status" value="1"/>
</dbReference>
<sequence>MPSTPFVSVLKAISIRSFLVTSLVGITACSGEDFRIELPPAGGDTTIWEPTSYAFMMPAPGLSEDEDLLHRKGDRAFEEKFVSAPSVINPGLGPTYNNTSCNGCHLRNGRGVPVAGHPSLRSHLLARVSTLDGQPVPGLGSQVQDFAILGTEAEAQVDVTWVEVPGSYPDGTQYSLRRPEVRILKDGVEVRDIVVSLRQPPPVFGLGLLEALSEEEIRRNEDPDDRDGDGISGRVNQVQDLASGQLSLGRFGWKANQPNLVQQSAEAYRNDMGVGAPGFPDELGNVEISEETLLAAAFYAESLAVPARRDYPEAGFELFREAQCNACHLTSMTTGASDREFLAFQEFAPFTDMLLHDMGEGLADYRADGLADGYEWRTTPLWGIGLTQTVVPDTAFLHDGRARTIEEAILWHGGEAETSRDRFKTMDAEERELLLSFVSAL</sequence>
<evidence type="ECO:0000313" key="7">
    <source>
        <dbReference type="Proteomes" id="UP000321595"/>
    </source>
</evidence>
<proteinExistence type="predicted"/>
<dbReference type="EMBL" id="CP042467">
    <property type="protein sequence ID" value="QED27397.1"/>
    <property type="molecule type" value="Genomic_DNA"/>
</dbReference>